<dbReference type="GO" id="GO:0047617">
    <property type="term" value="F:fatty acyl-CoA hydrolase activity"/>
    <property type="evidence" value="ECO:0007669"/>
    <property type="project" value="TreeGrafter"/>
</dbReference>
<keyword evidence="2" id="KW-1185">Reference proteome</keyword>
<evidence type="ECO:0000313" key="2">
    <source>
        <dbReference type="Proteomes" id="UP000031938"/>
    </source>
</evidence>
<dbReference type="AlphaFoldDB" id="A0A0C2RSA2"/>
<proteinExistence type="predicted"/>
<dbReference type="CDD" id="cd00586">
    <property type="entry name" value="4HBT"/>
    <property type="match status" value="1"/>
</dbReference>
<dbReference type="STRING" id="889306.KP78_35880"/>
<evidence type="ECO:0000313" key="1">
    <source>
        <dbReference type="EMBL" id="KIL44624.1"/>
    </source>
</evidence>
<dbReference type="PANTHER" id="PTHR31793:SF24">
    <property type="entry name" value="LONG-CHAIN ACYL-COA THIOESTERASE FADM"/>
    <property type="match status" value="1"/>
</dbReference>
<dbReference type="OrthoDB" id="9799036at2"/>
<protein>
    <submittedName>
        <fullName evidence="1">Uncharacterized protein</fullName>
    </submittedName>
</protein>
<dbReference type="RefSeq" id="WP_041090544.1">
    <property type="nucleotide sequence ID" value="NZ_JXRP01000019.1"/>
</dbReference>
<dbReference type="PANTHER" id="PTHR31793">
    <property type="entry name" value="4-HYDROXYBENZOYL-COA THIOESTERASE FAMILY MEMBER"/>
    <property type="match status" value="1"/>
</dbReference>
<dbReference type="InterPro" id="IPR029069">
    <property type="entry name" value="HotDog_dom_sf"/>
</dbReference>
<dbReference type="Pfam" id="PF13279">
    <property type="entry name" value="4HBT_2"/>
    <property type="match status" value="1"/>
</dbReference>
<organism evidence="1 2">
    <name type="scientific">Jeotgalibacillus soli</name>
    <dbReference type="NCBI Taxonomy" id="889306"/>
    <lineage>
        <taxon>Bacteria</taxon>
        <taxon>Bacillati</taxon>
        <taxon>Bacillota</taxon>
        <taxon>Bacilli</taxon>
        <taxon>Bacillales</taxon>
        <taxon>Caryophanaceae</taxon>
        <taxon>Jeotgalibacillus</taxon>
    </lineage>
</organism>
<sequence>MRVAYIQDIEKWEKEFIYYHEVSVRFSETDLFGHLNNTVTFVYFEQARIEFFKAIGFMQEWVRPEHETIPVVANLQCDYLQQVYFDQKLKVYVKMASVGKSSADVHYKAVNEKGATVFVGRGTVVQMSKKTGKGHAWTEEQKARLITSDIQHT</sequence>
<dbReference type="PATRIC" id="fig|889306.3.peg.3605"/>
<dbReference type="SUPFAM" id="SSF54637">
    <property type="entry name" value="Thioesterase/thiol ester dehydrase-isomerase"/>
    <property type="match status" value="1"/>
</dbReference>
<dbReference type="EMBL" id="JXRP01000019">
    <property type="protein sequence ID" value="KIL44624.1"/>
    <property type="molecule type" value="Genomic_DNA"/>
</dbReference>
<dbReference type="Proteomes" id="UP000031938">
    <property type="component" value="Unassembled WGS sequence"/>
</dbReference>
<name>A0A0C2RSA2_9BACL</name>
<reference evidence="1 2" key="1">
    <citation type="submission" date="2015-01" db="EMBL/GenBank/DDBJ databases">
        <title>Genome sequencing of Jeotgalibacillus soli.</title>
        <authorList>
            <person name="Goh K.M."/>
            <person name="Chan K.-G."/>
            <person name="Yaakop A.S."/>
            <person name="Ee R."/>
            <person name="Gan H.M."/>
            <person name="Chan C.S."/>
        </authorList>
    </citation>
    <scope>NUCLEOTIDE SEQUENCE [LARGE SCALE GENOMIC DNA]</scope>
    <source>
        <strain evidence="1 2">P9</strain>
    </source>
</reference>
<dbReference type="Gene3D" id="3.10.129.10">
    <property type="entry name" value="Hotdog Thioesterase"/>
    <property type="match status" value="1"/>
</dbReference>
<dbReference type="InterPro" id="IPR050563">
    <property type="entry name" value="4-hydroxybenzoyl-CoA_TE"/>
</dbReference>
<accession>A0A0C2RSA2</accession>
<comment type="caution">
    <text evidence="1">The sequence shown here is derived from an EMBL/GenBank/DDBJ whole genome shotgun (WGS) entry which is preliminary data.</text>
</comment>
<gene>
    <name evidence="1" type="ORF">KP78_35880</name>
</gene>